<comment type="catalytic activity">
    <reaction evidence="6">
        <text>RNA(n) + a ribonucleoside 5'-triphosphate = RNA(n+1) + diphosphate</text>
        <dbReference type="Rhea" id="RHEA:21248"/>
        <dbReference type="Rhea" id="RHEA-COMP:14527"/>
        <dbReference type="Rhea" id="RHEA-COMP:17342"/>
        <dbReference type="ChEBI" id="CHEBI:33019"/>
        <dbReference type="ChEBI" id="CHEBI:61557"/>
        <dbReference type="ChEBI" id="CHEBI:140395"/>
        <dbReference type="EC" id="2.7.7.6"/>
    </reaction>
</comment>
<dbReference type="Gene3D" id="3.30.1360.10">
    <property type="entry name" value="RNA polymerase, RBP11-like subunit"/>
    <property type="match status" value="1"/>
</dbReference>
<keyword evidence="3 6" id="KW-0548">Nucleotidyltransferase</keyword>
<dbReference type="EMBL" id="JH597770">
    <property type="protein sequence ID" value="EHP68885.1"/>
    <property type="molecule type" value="Genomic_DNA"/>
</dbReference>
<comment type="subunit">
    <text evidence="6">Part of the RNA polymerase complex.</text>
</comment>
<proteinExistence type="inferred from homology"/>
<comment type="subcellular location">
    <subcellularLocation>
        <location evidence="6">Cytoplasm</location>
    </subcellularLocation>
</comment>
<sequence length="90" mass="10030">MEVRVDKRSENYLELRLAGEDHTLGNLLAGALREVKGVSYASYYQPHPLNDEIVLKIMTDGTISPLEALNKALDAVRAMGEKFLEELKGL</sequence>
<keyword evidence="1 6" id="KW-0240">DNA-directed RNA polymerase</keyword>
<keyword evidence="9" id="KW-1185">Reference proteome</keyword>
<dbReference type="PANTHER" id="PTHR13946">
    <property type="entry name" value="DNA-DIRECTED RNA POLYMERASE I,II,III"/>
    <property type="match status" value="1"/>
</dbReference>
<evidence type="ECO:0000256" key="6">
    <source>
        <dbReference type="HAMAP-Rule" id="MF_00261"/>
    </source>
</evidence>
<comment type="function">
    <text evidence="6">DNA-dependent RNA polymerase (RNAP) catalyzes the transcription of DNA into RNA using the four ribonucleoside triphosphates as substrates.</text>
</comment>
<dbReference type="GO" id="GO:0006351">
    <property type="term" value="P:DNA-templated transcription"/>
    <property type="evidence" value="ECO:0007669"/>
    <property type="project" value="UniProtKB-UniRule"/>
</dbReference>
<feature type="domain" description="DNA-directed RNA polymerase RBP11-like dimerisation" evidence="7">
    <location>
        <begin position="13"/>
        <end position="85"/>
    </location>
</feature>
<dbReference type="InterPro" id="IPR036603">
    <property type="entry name" value="RBP11-like"/>
</dbReference>
<dbReference type="GO" id="GO:0046983">
    <property type="term" value="F:protein dimerization activity"/>
    <property type="evidence" value="ECO:0007669"/>
    <property type="project" value="InterPro"/>
</dbReference>
<evidence type="ECO:0000256" key="1">
    <source>
        <dbReference type="ARBA" id="ARBA00022478"/>
    </source>
</evidence>
<comment type="similarity">
    <text evidence="5 6">Belongs to the archaeal Rpo11/eukaryotic RPB11/RPC19 RNA polymerase subunit family.</text>
</comment>
<dbReference type="AlphaFoldDB" id="H2C9Q9"/>
<dbReference type="HAMAP" id="MF_00261">
    <property type="entry name" value="RNApol_arch_Rpo11"/>
    <property type="match status" value="1"/>
</dbReference>
<dbReference type="InterPro" id="IPR009025">
    <property type="entry name" value="RBP11-like_dimer"/>
</dbReference>
<evidence type="ECO:0000256" key="5">
    <source>
        <dbReference type="ARBA" id="ARBA00025751"/>
    </source>
</evidence>
<name>H2C9Q9_9CREN</name>
<dbReference type="eggNOG" id="arCOG04111">
    <property type="taxonomic scope" value="Archaea"/>
</dbReference>
<keyword evidence="6" id="KW-0963">Cytoplasm</keyword>
<dbReference type="HOGENOM" id="CLU_090381_5_1_2"/>
<evidence type="ECO:0000256" key="4">
    <source>
        <dbReference type="ARBA" id="ARBA00023163"/>
    </source>
</evidence>
<evidence type="ECO:0000259" key="7">
    <source>
        <dbReference type="Pfam" id="PF13656"/>
    </source>
</evidence>
<organism evidence="8 9">
    <name type="scientific">Metallosphaera yellowstonensis MK1</name>
    <dbReference type="NCBI Taxonomy" id="671065"/>
    <lineage>
        <taxon>Archaea</taxon>
        <taxon>Thermoproteota</taxon>
        <taxon>Thermoprotei</taxon>
        <taxon>Sulfolobales</taxon>
        <taxon>Sulfolobaceae</taxon>
        <taxon>Metallosphaera</taxon>
    </lineage>
</organism>
<keyword evidence="2 6" id="KW-0808">Transferase</keyword>
<dbReference type="GO" id="GO:0003677">
    <property type="term" value="F:DNA binding"/>
    <property type="evidence" value="ECO:0007669"/>
    <property type="project" value="InterPro"/>
</dbReference>
<dbReference type="STRING" id="671065.MetMK1DRAFT_00033330"/>
<evidence type="ECO:0000313" key="9">
    <source>
        <dbReference type="Proteomes" id="UP000003980"/>
    </source>
</evidence>
<dbReference type="Pfam" id="PF13656">
    <property type="entry name" value="RNA_pol_L_2"/>
    <property type="match status" value="1"/>
</dbReference>
<dbReference type="InterPro" id="IPR022905">
    <property type="entry name" value="Rpo11-like"/>
</dbReference>
<dbReference type="GO" id="GO:0000428">
    <property type="term" value="C:DNA-directed RNA polymerase complex"/>
    <property type="evidence" value="ECO:0007669"/>
    <property type="project" value="UniProtKB-KW"/>
</dbReference>
<accession>H2C9Q9</accession>
<dbReference type="Proteomes" id="UP000003980">
    <property type="component" value="Unassembled WGS sequence"/>
</dbReference>
<dbReference type="NCBIfam" id="NF002233">
    <property type="entry name" value="PRK01146.1-1"/>
    <property type="match status" value="1"/>
</dbReference>
<dbReference type="GO" id="GO:0003899">
    <property type="term" value="F:DNA-directed RNA polymerase activity"/>
    <property type="evidence" value="ECO:0007669"/>
    <property type="project" value="UniProtKB-UniRule"/>
</dbReference>
<dbReference type="OrthoDB" id="24205at2157"/>
<evidence type="ECO:0000313" key="8">
    <source>
        <dbReference type="EMBL" id="EHP68885.1"/>
    </source>
</evidence>
<dbReference type="PROSITE" id="PS01154">
    <property type="entry name" value="RNA_POL_L_13KD"/>
    <property type="match status" value="1"/>
</dbReference>
<protein>
    <recommendedName>
        <fullName evidence="6">DNA-directed RNA polymerase subunit Rpo11</fullName>
        <ecNumber evidence="6">2.7.7.6</ecNumber>
    </recommendedName>
    <alternativeName>
        <fullName evidence="6">DNA-directed RNA polymerase subunit L</fullName>
    </alternativeName>
</protein>
<evidence type="ECO:0000256" key="2">
    <source>
        <dbReference type="ARBA" id="ARBA00022679"/>
    </source>
</evidence>
<dbReference type="PANTHER" id="PTHR13946:SF28">
    <property type="entry name" value="DNA-DIRECTED RNA POLYMERASES I AND III SUBUNIT RPAC2"/>
    <property type="match status" value="1"/>
</dbReference>
<dbReference type="GO" id="GO:0005737">
    <property type="term" value="C:cytoplasm"/>
    <property type="evidence" value="ECO:0007669"/>
    <property type="project" value="UniProtKB-SubCell"/>
</dbReference>
<evidence type="ECO:0000256" key="3">
    <source>
        <dbReference type="ARBA" id="ARBA00022695"/>
    </source>
</evidence>
<reference evidence="8 9" key="1">
    <citation type="submission" date="2012-01" db="EMBL/GenBank/DDBJ databases">
        <title>Improved High-Quality Draft sequence of Metallosphaera yellowstonensis MK1.</title>
        <authorList>
            <consortium name="US DOE Joint Genome Institute"/>
            <person name="Lucas S."/>
            <person name="Han J."/>
            <person name="Cheng J.-F."/>
            <person name="Goodwin L."/>
            <person name="Pitluck S."/>
            <person name="Peters L."/>
            <person name="Teshima H."/>
            <person name="Detter J.C."/>
            <person name="Han C."/>
            <person name="Tapia R."/>
            <person name="Land M."/>
            <person name="Hauser L."/>
            <person name="Kyrpides N."/>
            <person name="Kozubal M."/>
            <person name="Macur R.E."/>
            <person name="Jay Z."/>
            <person name="Inskeep W."/>
            <person name="Woyke T."/>
        </authorList>
    </citation>
    <scope>NUCLEOTIDE SEQUENCE [LARGE SCALE GENOMIC DNA]</scope>
    <source>
        <strain evidence="8 9">MK1</strain>
    </source>
</reference>
<dbReference type="RefSeq" id="WP_009075776.1">
    <property type="nucleotide sequence ID" value="NZ_JH597770.1"/>
</dbReference>
<dbReference type="EC" id="2.7.7.6" evidence="6"/>
<dbReference type="SUPFAM" id="SSF55257">
    <property type="entry name" value="RBP11-like subunits of RNA polymerase"/>
    <property type="match status" value="1"/>
</dbReference>
<gene>
    <name evidence="6" type="primary">rpo11</name>
    <name evidence="6" type="synonym">rpoL</name>
    <name evidence="8" type="ORF">MetMK1DRAFT_00033330</name>
</gene>
<dbReference type="CDD" id="cd06927">
    <property type="entry name" value="RNAP_L"/>
    <property type="match status" value="1"/>
</dbReference>
<keyword evidence="4 6" id="KW-0804">Transcription</keyword>
<dbReference type="InterPro" id="IPR008193">
    <property type="entry name" value="RNA_pol_Rpb11_13-16kDa_CS"/>
</dbReference>